<name>A0AAJ3HRH5_PROHU</name>
<accession>A0AAJ3HRH5</accession>
<protein>
    <recommendedName>
        <fullName evidence="3">DNA-binding protein</fullName>
    </recommendedName>
</protein>
<sequence>MLKRIANLTEEIVNQLVKDKCLTNALKMTDNELTKLMFETQLERTCAISAREKRKISRLNEGAIKFAEQLKALGGTCRASQAAEILGVKRQTINNRLKANKLLAVKVGGEYRLPIFQFDGNRLVDGLEEILILLSDFSSTTKVSFLTSLYFFKDENDLNVIDILKKYGRMSDQMQEICRQAKLFAQQESH</sequence>
<dbReference type="EMBL" id="LXEV01000024">
    <property type="protein sequence ID" value="OAT46419.1"/>
    <property type="molecule type" value="Genomic_DNA"/>
</dbReference>
<comment type="caution">
    <text evidence="1">The sequence shown here is derived from an EMBL/GenBank/DDBJ whole genome shotgun (WGS) entry which is preliminary data.</text>
</comment>
<keyword evidence="2" id="KW-1185">Reference proteome</keyword>
<evidence type="ECO:0008006" key="3">
    <source>
        <dbReference type="Google" id="ProtNLM"/>
    </source>
</evidence>
<evidence type="ECO:0000313" key="1">
    <source>
        <dbReference type="EMBL" id="OAT46419.1"/>
    </source>
</evidence>
<reference evidence="1 2" key="1">
    <citation type="submission" date="2016-04" db="EMBL/GenBank/DDBJ databases">
        <title>ATOL: Assembling a taxonomically balanced genome-scale reconstruction of the evolutionary history of the Enterobacteriaceae.</title>
        <authorList>
            <person name="Plunkett G.III."/>
            <person name="Neeno-Eckwall E.C."/>
            <person name="Glasner J.D."/>
            <person name="Perna N.T."/>
        </authorList>
    </citation>
    <scope>NUCLEOTIDE SEQUENCE [LARGE SCALE GENOMIC DNA]</scope>
    <source>
        <strain evidence="1 2">ATCC 700826</strain>
    </source>
</reference>
<dbReference type="AlphaFoldDB" id="A0AAJ3HRH5"/>
<evidence type="ECO:0000313" key="2">
    <source>
        <dbReference type="Proteomes" id="UP000078250"/>
    </source>
</evidence>
<gene>
    <name evidence="1" type="ORF">M997_2296</name>
</gene>
<proteinExistence type="predicted"/>
<dbReference type="Proteomes" id="UP000078250">
    <property type="component" value="Unassembled WGS sequence"/>
</dbReference>
<organism evidence="1 2">
    <name type="scientific">Proteus hauseri ATCC 700826</name>
    <dbReference type="NCBI Taxonomy" id="1354271"/>
    <lineage>
        <taxon>Bacteria</taxon>
        <taxon>Pseudomonadati</taxon>
        <taxon>Pseudomonadota</taxon>
        <taxon>Gammaproteobacteria</taxon>
        <taxon>Enterobacterales</taxon>
        <taxon>Morganellaceae</taxon>
        <taxon>Proteus</taxon>
    </lineage>
</organism>